<reference evidence="2" key="1">
    <citation type="submission" date="2014-09" db="EMBL/GenBank/DDBJ databases">
        <authorList>
            <person name="Magalhaes I.L.F."/>
            <person name="Oliveira U."/>
            <person name="Santos F.R."/>
            <person name="Vidigal T.H.D.A."/>
            <person name="Brescovit A.D."/>
            <person name="Santos A.J."/>
        </authorList>
    </citation>
    <scope>NUCLEOTIDE SEQUENCE</scope>
    <source>
        <tissue evidence="2">Shoot tissue taken approximately 20 cm above the soil surface</tissue>
    </source>
</reference>
<name>A0A0A8ZID0_ARUDO</name>
<feature type="transmembrane region" description="Helical" evidence="1">
    <location>
        <begin position="20"/>
        <end position="37"/>
    </location>
</feature>
<dbReference type="EMBL" id="GBRH01258771">
    <property type="protein sequence ID" value="JAD39124.1"/>
    <property type="molecule type" value="Transcribed_RNA"/>
</dbReference>
<evidence type="ECO:0000313" key="2">
    <source>
        <dbReference type="EMBL" id="JAD39124.1"/>
    </source>
</evidence>
<keyword evidence="1" id="KW-0812">Transmembrane</keyword>
<organism evidence="2">
    <name type="scientific">Arundo donax</name>
    <name type="common">Giant reed</name>
    <name type="synonym">Donax arundinaceus</name>
    <dbReference type="NCBI Taxonomy" id="35708"/>
    <lineage>
        <taxon>Eukaryota</taxon>
        <taxon>Viridiplantae</taxon>
        <taxon>Streptophyta</taxon>
        <taxon>Embryophyta</taxon>
        <taxon>Tracheophyta</taxon>
        <taxon>Spermatophyta</taxon>
        <taxon>Magnoliopsida</taxon>
        <taxon>Liliopsida</taxon>
        <taxon>Poales</taxon>
        <taxon>Poaceae</taxon>
        <taxon>PACMAD clade</taxon>
        <taxon>Arundinoideae</taxon>
        <taxon>Arundineae</taxon>
        <taxon>Arundo</taxon>
    </lineage>
</organism>
<sequence length="42" mass="4870">MVHTAFGKFSLYDLCKLISRWHNFVTTIFIGFILLPSSKCHP</sequence>
<protein>
    <submittedName>
        <fullName evidence="2">Uncharacterized protein</fullName>
    </submittedName>
</protein>
<accession>A0A0A8ZID0</accession>
<proteinExistence type="predicted"/>
<keyword evidence="1" id="KW-1133">Transmembrane helix</keyword>
<evidence type="ECO:0000256" key="1">
    <source>
        <dbReference type="SAM" id="Phobius"/>
    </source>
</evidence>
<dbReference type="AlphaFoldDB" id="A0A0A8ZID0"/>
<reference evidence="2" key="2">
    <citation type="journal article" date="2015" name="Data Brief">
        <title>Shoot transcriptome of the giant reed, Arundo donax.</title>
        <authorList>
            <person name="Barrero R.A."/>
            <person name="Guerrero F.D."/>
            <person name="Moolhuijzen P."/>
            <person name="Goolsby J.A."/>
            <person name="Tidwell J."/>
            <person name="Bellgard S.E."/>
            <person name="Bellgard M.I."/>
        </authorList>
    </citation>
    <scope>NUCLEOTIDE SEQUENCE</scope>
    <source>
        <tissue evidence="2">Shoot tissue taken approximately 20 cm above the soil surface</tissue>
    </source>
</reference>
<keyword evidence="1" id="KW-0472">Membrane</keyword>